<keyword evidence="8" id="KW-1185">Reference proteome</keyword>
<dbReference type="Proteomes" id="UP000286715">
    <property type="component" value="Unassembled WGS sequence"/>
</dbReference>
<evidence type="ECO:0000256" key="4">
    <source>
        <dbReference type="PROSITE-ProRule" id="PRU00236"/>
    </source>
</evidence>
<comment type="catalytic activity">
    <reaction evidence="3">
        <text>N(6)-acetyl-L-lysyl-[protein] + NAD(+) + H2O = 2''-O-acetyl-ADP-D-ribose + nicotinamide + L-lysyl-[protein]</text>
        <dbReference type="Rhea" id="RHEA:43636"/>
        <dbReference type="Rhea" id="RHEA-COMP:9752"/>
        <dbReference type="Rhea" id="RHEA-COMP:10731"/>
        <dbReference type="ChEBI" id="CHEBI:15377"/>
        <dbReference type="ChEBI" id="CHEBI:17154"/>
        <dbReference type="ChEBI" id="CHEBI:29969"/>
        <dbReference type="ChEBI" id="CHEBI:57540"/>
        <dbReference type="ChEBI" id="CHEBI:61930"/>
        <dbReference type="ChEBI" id="CHEBI:83767"/>
        <dbReference type="EC" id="2.3.1.286"/>
    </reaction>
</comment>
<dbReference type="EMBL" id="BHZE01000009">
    <property type="protein sequence ID" value="GCD77671.1"/>
    <property type="molecule type" value="Genomic_DNA"/>
</dbReference>
<dbReference type="GO" id="GO:0036054">
    <property type="term" value="F:protein-malonyllysine demalonylase activity"/>
    <property type="evidence" value="ECO:0007669"/>
    <property type="project" value="InterPro"/>
</dbReference>
<keyword evidence="5" id="KW-0812">Transmembrane</keyword>
<dbReference type="InterPro" id="IPR003000">
    <property type="entry name" value="Sirtuin"/>
</dbReference>
<feature type="domain" description="Deacetylase sirtuin-type" evidence="6">
    <location>
        <begin position="1"/>
        <end position="228"/>
    </location>
</feature>
<comment type="caution">
    <text evidence="7">The sequence shown here is derived from an EMBL/GenBank/DDBJ whole genome shotgun (WGS) entry which is preliminary data.</text>
</comment>
<dbReference type="GO" id="GO:0070403">
    <property type="term" value="F:NAD+ binding"/>
    <property type="evidence" value="ECO:0007669"/>
    <property type="project" value="UniProtKB-UniRule"/>
</dbReference>
<feature type="transmembrane region" description="Helical" evidence="5">
    <location>
        <begin position="167"/>
        <end position="187"/>
    </location>
</feature>
<proteinExistence type="inferred from homology"/>
<dbReference type="AlphaFoldDB" id="A0A401XL16"/>
<evidence type="ECO:0000256" key="3">
    <source>
        <dbReference type="HAMAP-Rule" id="MF_01121"/>
    </source>
</evidence>
<dbReference type="InterPro" id="IPR026591">
    <property type="entry name" value="Sirtuin_cat_small_dom_sf"/>
</dbReference>
<dbReference type="OrthoDB" id="9800582at2"/>
<evidence type="ECO:0000256" key="5">
    <source>
        <dbReference type="SAM" id="Phobius"/>
    </source>
</evidence>
<keyword evidence="3" id="KW-0963">Cytoplasm</keyword>
<feature type="binding site" evidence="3">
    <location>
        <begin position="89"/>
        <end position="92"/>
    </location>
    <ligand>
        <name>NAD(+)</name>
        <dbReference type="ChEBI" id="CHEBI:57540"/>
    </ligand>
</feature>
<dbReference type="Gene3D" id="3.30.1600.10">
    <property type="entry name" value="SIR2/SIRT2 'Small Domain"/>
    <property type="match status" value="1"/>
</dbReference>
<comment type="function">
    <text evidence="3">NAD-dependent lysine deacetylase and desuccinylase that specifically removes acetyl and succinyl groups on target proteins. Modulates the activities of several proteins which are inactive in their acylated form.</text>
</comment>
<comment type="catalytic activity">
    <reaction evidence="3">
        <text>N(6)-succinyl-L-lysyl-[protein] + NAD(+) + H2O = 2''-O-succinyl-ADP-D-ribose + nicotinamide + L-lysyl-[protein]</text>
        <dbReference type="Rhea" id="RHEA:47668"/>
        <dbReference type="Rhea" id="RHEA-COMP:9752"/>
        <dbReference type="Rhea" id="RHEA-COMP:11877"/>
        <dbReference type="ChEBI" id="CHEBI:15377"/>
        <dbReference type="ChEBI" id="CHEBI:17154"/>
        <dbReference type="ChEBI" id="CHEBI:29969"/>
        <dbReference type="ChEBI" id="CHEBI:57540"/>
        <dbReference type="ChEBI" id="CHEBI:87830"/>
        <dbReference type="ChEBI" id="CHEBI:87832"/>
    </reaction>
</comment>
<accession>A0A401XL16</accession>
<evidence type="ECO:0000256" key="1">
    <source>
        <dbReference type="ARBA" id="ARBA00022679"/>
    </source>
</evidence>
<dbReference type="GO" id="GO:0036055">
    <property type="term" value="F:protein-succinyllysine desuccinylase activity"/>
    <property type="evidence" value="ECO:0007669"/>
    <property type="project" value="UniProtKB-UniRule"/>
</dbReference>
<dbReference type="PANTHER" id="PTHR11085:SF4">
    <property type="entry name" value="NAD-DEPENDENT PROTEIN DEACYLASE"/>
    <property type="match status" value="1"/>
</dbReference>
<dbReference type="InterPro" id="IPR026590">
    <property type="entry name" value="Ssirtuin_cat_dom"/>
</dbReference>
<evidence type="ECO:0000256" key="2">
    <source>
        <dbReference type="ARBA" id="ARBA00023027"/>
    </source>
</evidence>
<feature type="binding site" evidence="3">
    <location>
        <position position="55"/>
    </location>
    <ligand>
        <name>substrate</name>
    </ligand>
</feature>
<dbReference type="CDD" id="cd01412">
    <property type="entry name" value="SIRT5_Af1_CobB"/>
    <property type="match status" value="1"/>
</dbReference>
<keyword evidence="1" id="KW-0808">Transferase</keyword>
<dbReference type="InterPro" id="IPR029035">
    <property type="entry name" value="DHS-like_NAD/FAD-binding_dom"/>
</dbReference>
<dbReference type="HAMAP" id="MF_01121">
    <property type="entry name" value="Sirtuin_ClassIII"/>
    <property type="match status" value="1"/>
</dbReference>
<gene>
    <name evidence="7" type="primary">npdA</name>
    <name evidence="3" type="synonym">cobB</name>
    <name evidence="7" type="ORF">JCM31826_11530</name>
</gene>
<evidence type="ECO:0000313" key="8">
    <source>
        <dbReference type="Proteomes" id="UP000286715"/>
    </source>
</evidence>
<feature type="active site" description="Proton acceptor" evidence="3">
    <location>
        <position position="106"/>
    </location>
</feature>
<feature type="binding site" evidence="3">
    <location>
        <position position="211"/>
    </location>
    <ligand>
        <name>NAD(+)</name>
        <dbReference type="ChEBI" id="CHEBI:57540"/>
    </ligand>
</feature>
<dbReference type="PROSITE" id="PS50305">
    <property type="entry name" value="SIRTUIN"/>
    <property type="match status" value="1"/>
</dbReference>
<dbReference type="EC" id="2.3.1.286" evidence="3"/>
<reference evidence="7 8" key="1">
    <citation type="submission" date="2018-11" db="EMBL/GenBank/DDBJ databases">
        <title>Schleiferia aggregans sp. nov., a moderately thermophilic heterotrophic bacterium isolated from microbial mats at a terrestrial hot spring.</title>
        <authorList>
            <person name="Iino T."/>
            <person name="Ohkuma M."/>
            <person name="Haruta S."/>
        </authorList>
    </citation>
    <scope>NUCLEOTIDE SEQUENCE [LARGE SCALE GENOMIC DNA]</scope>
    <source>
        <strain evidence="7 8">LA</strain>
    </source>
</reference>
<dbReference type="Pfam" id="PF02146">
    <property type="entry name" value="SIR2"/>
    <property type="match status" value="1"/>
</dbReference>
<dbReference type="GO" id="GO:0017136">
    <property type="term" value="F:histone deacetylase activity, NAD-dependent"/>
    <property type="evidence" value="ECO:0007669"/>
    <property type="project" value="TreeGrafter"/>
</dbReference>
<dbReference type="SUPFAM" id="SSF52467">
    <property type="entry name" value="DHS-like NAD/FAD-binding domain"/>
    <property type="match status" value="1"/>
</dbReference>
<organism evidence="7 8">
    <name type="scientific">Thermaurantimonas aggregans</name>
    <dbReference type="NCBI Taxonomy" id="2173829"/>
    <lineage>
        <taxon>Bacteria</taxon>
        <taxon>Pseudomonadati</taxon>
        <taxon>Bacteroidota</taxon>
        <taxon>Flavobacteriia</taxon>
        <taxon>Flavobacteriales</taxon>
        <taxon>Schleiferiaceae</taxon>
        <taxon>Thermaurantimonas</taxon>
    </lineage>
</organism>
<evidence type="ECO:0000313" key="7">
    <source>
        <dbReference type="EMBL" id="GCD77671.1"/>
    </source>
</evidence>
<comment type="caution">
    <text evidence="3 4">Lacks conserved residue(s) required for the propagation of feature annotation.</text>
</comment>
<comment type="similarity">
    <text evidence="3">Belongs to the sirtuin family. Class III subfamily.</text>
</comment>
<dbReference type="InterPro" id="IPR027546">
    <property type="entry name" value="Sirtuin_class_III"/>
</dbReference>
<dbReference type="Gene3D" id="3.40.50.1220">
    <property type="entry name" value="TPP-binding domain"/>
    <property type="match status" value="1"/>
</dbReference>
<comment type="domain">
    <text evidence="3">2 residues (Tyr-55 and Arg-58) present in a large hydrophobic pocket are probably involved in substrate specificity. They are important for desuccinylation activity, but dispensable for deacetylation activity.</text>
</comment>
<dbReference type="PANTHER" id="PTHR11085">
    <property type="entry name" value="NAD-DEPENDENT PROTEIN DEACYLASE SIRTUIN-5, MITOCHONDRIAL-RELATED"/>
    <property type="match status" value="1"/>
</dbReference>
<feature type="binding site" evidence="3">
    <location>
        <begin position="172"/>
        <end position="174"/>
    </location>
    <ligand>
        <name>NAD(+)</name>
        <dbReference type="ChEBI" id="CHEBI:57540"/>
    </ligand>
</feature>
<dbReference type="GO" id="GO:0005737">
    <property type="term" value="C:cytoplasm"/>
    <property type="evidence" value="ECO:0007669"/>
    <property type="project" value="UniProtKB-SubCell"/>
</dbReference>
<keyword evidence="2 3" id="KW-0520">NAD</keyword>
<keyword evidence="5" id="KW-0472">Membrane</keyword>
<feature type="binding site" evidence="3">
    <location>
        <position position="58"/>
    </location>
    <ligand>
        <name>substrate</name>
    </ligand>
</feature>
<comment type="subcellular location">
    <subcellularLocation>
        <location evidence="3">Cytoplasm</location>
    </subcellularLocation>
</comment>
<sequence>MGKMNIVVFTGAGISAEAGISTFRGSDGLWEKYRIEDVATPQAWKKNPKLVLDFYNQRRKQVIETTPTKAHYQLAELQKLYPSTFIITQNIDDLHERAGSNVVHLHGEIRKARSTADDSLIVDIEGWRLDLGDLCPLGSQLRPHVVWFGEDVPLMETAIDIASKADIFLVIGTSLLVYPAASLLYYVPAHAEKWIIDPNAENMHVPGFKKISQSASIGVKTWKNLMKL</sequence>
<dbReference type="InterPro" id="IPR050134">
    <property type="entry name" value="NAD-dep_sirtuin_deacylases"/>
</dbReference>
<evidence type="ECO:0000259" key="6">
    <source>
        <dbReference type="PROSITE" id="PS50305"/>
    </source>
</evidence>
<name>A0A401XL16_9FLAO</name>
<keyword evidence="5" id="KW-1133">Transmembrane helix</keyword>
<protein>
    <recommendedName>
        <fullName evidence="3">NAD-dependent protein deacylase</fullName>
        <ecNumber evidence="3">2.3.1.286</ecNumber>
    </recommendedName>
    <alternativeName>
        <fullName evidence="3">Regulatory protein SIR2 homolog</fullName>
    </alternativeName>
</protein>